<dbReference type="InterPro" id="IPR052345">
    <property type="entry name" value="Rad_response_metalloprotease"/>
</dbReference>
<dbReference type="Pfam" id="PF06114">
    <property type="entry name" value="Peptidase_M78"/>
    <property type="match status" value="1"/>
</dbReference>
<feature type="domain" description="IrrE N-terminal-like" evidence="1">
    <location>
        <begin position="57"/>
        <end position="161"/>
    </location>
</feature>
<evidence type="ECO:0000313" key="2">
    <source>
        <dbReference type="EMBL" id="HHS01974.1"/>
    </source>
</evidence>
<dbReference type="EMBL" id="DRUZ01000070">
    <property type="protein sequence ID" value="HHS01974.1"/>
    <property type="molecule type" value="Genomic_DNA"/>
</dbReference>
<evidence type="ECO:0000259" key="1">
    <source>
        <dbReference type="Pfam" id="PF06114"/>
    </source>
</evidence>
<protein>
    <submittedName>
        <fullName evidence="2">ImmA/IrrE family metallo-endopeptidase</fullName>
    </submittedName>
</protein>
<reference evidence="2" key="1">
    <citation type="journal article" date="2020" name="mSystems">
        <title>Genome- and Community-Level Interaction Insights into Carbon Utilization and Element Cycling Functions of Hydrothermarchaeota in Hydrothermal Sediment.</title>
        <authorList>
            <person name="Zhou Z."/>
            <person name="Liu Y."/>
            <person name="Xu W."/>
            <person name="Pan J."/>
            <person name="Luo Z.H."/>
            <person name="Li M."/>
        </authorList>
    </citation>
    <scope>NUCLEOTIDE SEQUENCE [LARGE SCALE GENOMIC DNA]</scope>
    <source>
        <strain evidence="2">SpSt-102</strain>
    </source>
</reference>
<comment type="caution">
    <text evidence="2">The sequence shown here is derived from an EMBL/GenBank/DDBJ whole genome shotgun (WGS) entry which is preliminary data.</text>
</comment>
<dbReference type="Gene3D" id="1.10.10.2910">
    <property type="match status" value="1"/>
</dbReference>
<gene>
    <name evidence="2" type="ORF">ENL71_05545</name>
</gene>
<dbReference type="AlphaFoldDB" id="A0A7C5Z6F9"/>
<organism evidence="2">
    <name type="scientific">Caldicellulosiruptor owensensis</name>
    <dbReference type="NCBI Taxonomy" id="55205"/>
    <lineage>
        <taxon>Bacteria</taxon>
        <taxon>Bacillati</taxon>
        <taxon>Bacillota</taxon>
        <taxon>Bacillota incertae sedis</taxon>
        <taxon>Caldicellulosiruptorales</taxon>
        <taxon>Caldicellulosiruptoraceae</taxon>
        <taxon>Caldicellulosiruptor</taxon>
    </lineage>
</organism>
<sequence length="257" mass="30052">MNLKKEMELLALQIRGSLGIGIFDKINIFDFLSNVEGISLMIVEMSDKISGMVLRRNDESLIVINSKKTLGHQHFTAAHEYYHLKFDRNISHRICPIKKFEDEYEEEYKANQFAVNFLLPEQAVEFVLSRRVKDKKIELDDVIFLEQYFEVSHQLMLIRLKELGYINNVQYEEFKTNVIKRAYELGYFTEIYKPTNDKGIKVYSKYLELATRLYEQGRISTGKYEELLIEGGYADIVFNVPEEIEGVADELEDAGIF</sequence>
<accession>A0A7C5Z6F9</accession>
<name>A0A7C5Z6F9_9FIRM</name>
<dbReference type="InterPro" id="IPR010359">
    <property type="entry name" value="IrrE_HExxH"/>
</dbReference>
<proteinExistence type="predicted"/>
<dbReference type="PANTHER" id="PTHR43236">
    <property type="entry name" value="ANTITOXIN HIGA1"/>
    <property type="match status" value="1"/>
</dbReference>
<dbReference type="PANTHER" id="PTHR43236:SF1">
    <property type="entry name" value="BLL7220 PROTEIN"/>
    <property type="match status" value="1"/>
</dbReference>